<reference evidence="2 3" key="1">
    <citation type="journal article" date="2013" name="BMC Genomics">
        <title>Genomics-driven discovery of the pneumocandin biosynthetic gene cluster in the fungus Glarea lozoyensis.</title>
        <authorList>
            <person name="Chen L."/>
            <person name="Yue Q."/>
            <person name="Zhang X."/>
            <person name="Xiang M."/>
            <person name="Wang C."/>
            <person name="Li S."/>
            <person name="Che Y."/>
            <person name="Ortiz-Lopez F.J."/>
            <person name="Bills G.F."/>
            <person name="Liu X."/>
            <person name="An Z."/>
        </authorList>
    </citation>
    <scope>NUCLEOTIDE SEQUENCE [LARGE SCALE GENOMIC DNA]</scope>
    <source>
        <strain evidence="3">ATCC 20868 / MF5171</strain>
    </source>
</reference>
<dbReference type="AlphaFoldDB" id="S3CG69"/>
<feature type="region of interest" description="Disordered" evidence="1">
    <location>
        <begin position="32"/>
        <end position="65"/>
    </location>
</feature>
<dbReference type="GeneID" id="19460492"/>
<gene>
    <name evidence="2" type="ORF">GLAREA_01434</name>
</gene>
<sequence>MPETMMENRNTCVEERLDRGRCQHRKGYMDTRHCGERASTKPIPRPPISPETSPIRGNHAAADSN</sequence>
<evidence type="ECO:0000313" key="3">
    <source>
        <dbReference type="Proteomes" id="UP000016922"/>
    </source>
</evidence>
<accession>S3CG69</accession>
<name>S3CG69_GLAL2</name>
<dbReference type="EMBL" id="KE145371">
    <property type="protein sequence ID" value="EPE25522.1"/>
    <property type="molecule type" value="Genomic_DNA"/>
</dbReference>
<proteinExistence type="predicted"/>
<evidence type="ECO:0000256" key="1">
    <source>
        <dbReference type="SAM" id="MobiDB-lite"/>
    </source>
</evidence>
<organism evidence="2 3">
    <name type="scientific">Glarea lozoyensis (strain ATCC 20868 / MF5171)</name>
    <dbReference type="NCBI Taxonomy" id="1116229"/>
    <lineage>
        <taxon>Eukaryota</taxon>
        <taxon>Fungi</taxon>
        <taxon>Dikarya</taxon>
        <taxon>Ascomycota</taxon>
        <taxon>Pezizomycotina</taxon>
        <taxon>Leotiomycetes</taxon>
        <taxon>Helotiales</taxon>
        <taxon>Helotiaceae</taxon>
        <taxon>Glarea</taxon>
    </lineage>
</organism>
<protein>
    <submittedName>
        <fullName evidence="2">Uncharacterized protein</fullName>
    </submittedName>
</protein>
<dbReference type="Proteomes" id="UP000016922">
    <property type="component" value="Unassembled WGS sequence"/>
</dbReference>
<keyword evidence="3" id="KW-1185">Reference proteome</keyword>
<dbReference type="KEGG" id="glz:GLAREA_01434"/>
<dbReference type="RefSeq" id="XP_008086841.1">
    <property type="nucleotide sequence ID" value="XM_008088650.1"/>
</dbReference>
<evidence type="ECO:0000313" key="2">
    <source>
        <dbReference type="EMBL" id="EPE25522.1"/>
    </source>
</evidence>
<dbReference type="HOGENOM" id="CLU_2849871_0_0_1"/>